<sequence>MYEKTAPHQLDSIEPEKLQETENKDKLEEELFALQFNLGRSIRYHSRRRKFFDFWDKFTTFCSLIFSSTATYGVLSTNETVTLISGAIVTILSSLSLVIGFSSKARDHFDFIKQYSLLERMSMRDSLSEMLLRKITDEKLSIESTEPPILRVLNEMCWNEEAKAQGIKSECWKKIEWYQRLFSSFFDVYPENIK</sequence>
<dbReference type="EMBL" id="JACBKA010000033">
    <property type="protein sequence ID" value="NYA28094.1"/>
    <property type="molecule type" value="Genomic_DNA"/>
</dbReference>
<evidence type="ECO:0008006" key="4">
    <source>
        <dbReference type="Google" id="ProtNLM"/>
    </source>
</evidence>
<protein>
    <recommendedName>
        <fullName evidence="4">SMODS and SLOG-associating 2TM effector domain-containing protein</fullName>
    </recommendedName>
</protein>
<reference evidence="2 3" key="1">
    <citation type="submission" date="2020-07" db="EMBL/GenBank/DDBJ databases">
        <title>Genus Haemophilus, Bergeys manual.</title>
        <authorList>
            <person name="Noerskov-Lauritsen N."/>
        </authorList>
    </citation>
    <scope>NUCLEOTIDE SEQUENCE [LARGE SCALE GENOMIC DNA]</scope>
    <source>
        <strain evidence="2 3">CCUG30047</strain>
    </source>
</reference>
<keyword evidence="1" id="KW-0812">Transmembrane</keyword>
<dbReference type="Proteomes" id="UP000590599">
    <property type="component" value="Unassembled WGS sequence"/>
</dbReference>
<keyword evidence="1" id="KW-1133">Transmembrane helix</keyword>
<proteinExistence type="predicted"/>
<gene>
    <name evidence="2" type="ORF">HZI69_09670</name>
</gene>
<feature type="transmembrane region" description="Helical" evidence="1">
    <location>
        <begin position="54"/>
        <end position="75"/>
    </location>
</feature>
<feature type="transmembrane region" description="Helical" evidence="1">
    <location>
        <begin position="81"/>
        <end position="101"/>
    </location>
</feature>
<accession>A0A852PNX0</accession>
<dbReference type="RefSeq" id="WP_179228159.1">
    <property type="nucleotide sequence ID" value="NZ_JACBKA010000033.1"/>
</dbReference>
<comment type="caution">
    <text evidence="2">The sequence shown here is derived from an EMBL/GenBank/DDBJ whole genome shotgun (WGS) entry which is preliminary data.</text>
</comment>
<evidence type="ECO:0000256" key="1">
    <source>
        <dbReference type="SAM" id="Phobius"/>
    </source>
</evidence>
<organism evidence="2 3">
    <name type="scientific">Haemophilus haemolyticus</name>
    <dbReference type="NCBI Taxonomy" id="726"/>
    <lineage>
        <taxon>Bacteria</taxon>
        <taxon>Pseudomonadati</taxon>
        <taxon>Pseudomonadota</taxon>
        <taxon>Gammaproteobacteria</taxon>
        <taxon>Pasteurellales</taxon>
        <taxon>Pasteurellaceae</taxon>
        <taxon>Haemophilus</taxon>
    </lineage>
</organism>
<evidence type="ECO:0000313" key="3">
    <source>
        <dbReference type="Proteomes" id="UP000590599"/>
    </source>
</evidence>
<keyword evidence="1" id="KW-0472">Membrane</keyword>
<evidence type="ECO:0000313" key="2">
    <source>
        <dbReference type="EMBL" id="NYA28094.1"/>
    </source>
</evidence>
<name>A0A852PNX0_HAEHA</name>
<dbReference type="AlphaFoldDB" id="A0A852PNX0"/>